<organism evidence="1 2">
    <name type="scientific">Triparma retinervis</name>
    <dbReference type="NCBI Taxonomy" id="2557542"/>
    <lineage>
        <taxon>Eukaryota</taxon>
        <taxon>Sar</taxon>
        <taxon>Stramenopiles</taxon>
        <taxon>Ochrophyta</taxon>
        <taxon>Bolidophyceae</taxon>
        <taxon>Parmales</taxon>
        <taxon>Triparmaceae</taxon>
        <taxon>Triparma</taxon>
    </lineage>
</organism>
<dbReference type="EMBL" id="BRXZ01004038">
    <property type="protein sequence ID" value="GMH67212.1"/>
    <property type="molecule type" value="Genomic_DNA"/>
</dbReference>
<keyword evidence="2" id="KW-1185">Reference proteome</keyword>
<dbReference type="InterPro" id="IPR027408">
    <property type="entry name" value="PNPase/RNase_PH_dom_sf"/>
</dbReference>
<dbReference type="SUPFAM" id="SSF54211">
    <property type="entry name" value="Ribosomal protein S5 domain 2-like"/>
    <property type="match status" value="1"/>
</dbReference>
<comment type="caution">
    <text evidence="1">The sequence shown here is derived from an EMBL/GenBank/DDBJ whole genome shotgun (WGS) entry which is preliminary data.</text>
</comment>
<dbReference type="OrthoDB" id="10264038at2759"/>
<evidence type="ECO:0000313" key="2">
    <source>
        <dbReference type="Proteomes" id="UP001165082"/>
    </source>
</evidence>
<name>A0A9W7A7J4_9STRA</name>
<reference evidence="1" key="1">
    <citation type="submission" date="2022-07" db="EMBL/GenBank/DDBJ databases">
        <title>Genome analysis of Parmales, a sister group of diatoms, reveals the evolutionary specialization of diatoms from phago-mixotrophs to photoautotrophs.</title>
        <authorList>
            <person name="Ban H."/>
            <person name="Sato S."/>
            <person name="Yoshikawa S."/>
            <person name="Kazumasa Y."/>
            <person name="Nakamura Y."/>
            <person name="Ichinomiya M."/>
            <person name="Saitoh K."/>
            <person name="Sato N."/>
            <person name="Blanc-Mathieu R."/>
            <person name="Endo H."/>
            <person name="Kuwata A."/>
            <person name="Ogata H."/>
        </authorList>
    </citation>
    <scope>NUCLEOTIDE SEQUENCE</scope>
</reference>
<proteinExistence type="predicted"/>
<feature type="non-terminal residue" evidence="1">
    <location>
        <position position="102"/>
    </location>
</feature>
<accession>A0A9W7A7J4</accession>
<dbReference type="InterPro" id="IPR020568">
    <property type="entry name" value="Ribosomal_Su5_D2-typ_SF"/>
</dbReference>
<dbReference type="Gene3D" id="3.30.230.70">
    <property type="entry name" value="GHMP Kinase, N-terminal domain"/>
    <property type="match status" value="1"/>
</dbReference>
<gene>
    <name evidence="1" type="ORF">TrRE_jg5765</name>
</gene>
<evidence type="ECO:0000313" key="1">
    <source>
        <dbReference type="EMBL" id="GMH67212.1"/>
    </source>
</evidence>
<protein>
    <submittedName>
        <fullName evidence="1">Uncharacterized protein</fullName>
    </submittedName>
</protein>
<dbReference type="AlphaFoldDB" id="A0A9W7A7J4"/>
<sequence>MERNKLYTRATVTVGGKEEGGGGGGATICTAQVQPTIVRVNEREPDCGSWCFQLNITVTSSHDNGCLSSAACNALVAALEGTRLPRLDLDGGEGGGGGGGGG</sequence>
<dbReference type="Proteomes" id="UP001165082">
    <property type="component" value="Unassembled WGS sequence"/>
</dbReference>